<dbReference type="PRINTS" id="PR00259">
    <property type="entry name" value="TMFOUR"/>
</dbReference>
<keyword evidence="3 5" id="KW-1133">Transmembrane helix</keyword>
<name>A0A915LNN5_MELJA</name>
<dbReference type="GO" id="GO:0005886">
    <property type="term" value="C:plasma membrane"/>
    <property type="evidence" value="ECO:0007669"/>
    <property type="project" value="TreeGrafter"/>
</dbReference>
<keyword evidence="6" id="KW-1185">Reference proteome</keyword>
<evidence type="ECO:0000256" key="4">
    <source>
        <dbReference type="ARBA" id="ARBA00023136"/>
    </source>
</evidence>
<organism evidence="6 7">
    <name type="scientific">Meloidogyne javanica</name>
    <name type="common">Root-knot nematode worm</name>
    <dbReference type="NCBI Taxonomy" id="6303"/>
    <lineage>
        <taxon>Eukaryota</taxon>
        <taxon>Metazoa</taxon>
        <taxon>Ecdysozoa</taxon>
        <taxon>Nematoda</taxon>
        <taxon>Chromadorea</taxon>
        <taxon>Rhabditida</taxon>
        <taxon>Tylenchina</taxon>
        <taxon>Tylenchomorpha</taxon>
        <taxon>Tylenchoidea</taxon>
        <taxon>Meloidogynidae</taxon>
        <taxon>Meloidogyninae</taxon>
        <taxon>Meloidogyne</taxon>
        <taxon>Meloidogyne incognita group</taxon>
    </lineage>
</organism>
<keyword evidence="2 5" id="KW-0812">Transmembrane</keyword>
<dbReference type="PANTHER" id="PTHR19282">
    <property type="entry name" value="TETRASPANIN"/>
    <property type="match status" value="1"/>
</dbReference>
<evidence type="ECO:0000256" key="1">
    <source>
        <dbReference type="ARBA" id="ARBA00004141"/>
    </source>
</evidence>
<feature type="transmembrane region" description="Helical" evidence="5">
    <location>
        <begin position="21"/>
        <end position="50"/>
    </location>
</feature>
<dbReference type="PANTHER" id="PTHR19282:SF431">
    <property type="entry name" value="TETRASPANIN 26A, ISOFORM B-RELATED"/>
    <property type="match status" value="1"/>
</dbReference>
<protein>
    <submittedName>
        <fullName evidence="7">Tetraspanin</fullName>
    </submittedName>
</protein>
<evidence type="ECO:0000313" key="6">
    <source>
        <dbReference type="Proteomes" id="UP000887561"/>
    </source>
</evidence>
<dbReference type="InterPro" id="IPR008952">
    <property type="entry name" value="Tetraspanin_EC2_sf"/>
</dbReference>
<dbReference type="WBParaSite" id="scaffold15433_cov174.g17883">
    <property type="protein sequence ID" value="scaffold15433_cov174.g17883"/>
    <property type="gene ID" value="scaffold15433_cov174.g17883"/>
</dbReference>
<sequence>MQFQRCFLGSRLSPVRHRQLALFYLDPAWVLIIVGAIIWSIGFSGCVGALRENTCFLAIYSSILGLLLLTEALIVVLAFVAKDFVENDLGNRLDSMIVHYRDDPDLQTIIDWMQNDFQCCGISDPDDWDKNIYFNASAKALKSPEAGGVPYSCCKNVDKTFINYACGYAGPKQFYHSNIHIEVFIHPQPEKFVNLSKNVLNKIDLFTKKILAVNGGVEINLSCEHLWDFSLKNIISKNKKLNDQQLSAKLATALDRYILQPLGPEPLLKIAIFFENEKQAKGGENGKEAPTIKMVDDEGVGV</sequence>
<comment type="subcellular location">
    <subcellularLocation>
        <location evidence="1">Membrane</location>
        <topology evidence="1">Multi-pass membrane protein</topology>
    </subcellularLocation>
</comment>
<proteinExistence type="predicted"/>
<evidence type="ECO:0000256" key="3">
    <source>
        <dbReference type="ARBA" id="ARBA00022989"/>
    </source>
</evidence>
<dbReference type="Proteomes" id="UP000887561">
    <property type="component" value="Unplaced"/>
</dbReference>
<feature type="transmembrane region" description="Helical" evidence="5">
    <location>
        <begin position="56"/>
        <end position="80"/>
    </location>
</feature>
<dbReference type="InterPro" id="IPR018499">
    <property type="entry name" value="Tetraspanin/Peripherin"/>
</dbReference>
<dbReference type="SUPFAM" id="SSF48652">
    <property type="entry name" value="Tetraspanin"/>
    <property type="match status" value="1"/>
</dbReference>
<evidence type="ECO:0000256" key="2">
    <source>
        <dbReference type="ARBA" id="ARBA00022692"/>
    </source>
</evidence>
<evidence type="ECO:0000256" key="5">
    <source>
        <dbReference type="SAM" id="Phobius"/>
    </source>
</evidence>
<dbReference type="Pfam" id="PF00335">
    <property type="entry name" value="Tetraspanin"/>
    <property type="match status" value="1"/>
</dbReference>
<dbReference type="Gene3D" id="1.10.1450.10">
    <property type="entry name" value="Tetraspanin"/>
    <property type="match status" value="1"/>
</dbReference>
<dbReference type="AlphaFoldDB" id="A0A915LNN5"/>
<reference evidence="7" key="1">
    <citation type="submission" date="2022-11" db="UniProtKB">
        <authorList>
            <consortium name="WormBaseParasite"/>
        </authorList>
    </citation>
    <scope>IDENTIFICATION</scope>
</reference>
<accession>A0A915LNN5</accession>
<evidence type="ECO:0000313" key="7">
    <source>
        <dbReference type="WBParaSite" id="scaffold15433_cov174.g17883"/>
    </source>
</evidence>
<keyword evidence="4 5" id="KW-0472">Membrane</keyword>